<evidence type="ECO:0000313" key="1">
    <source>
        <dbReference type="EMBL" id="RUS84089.1"/>
    </source>
</evidence>
<gene>
    <name evidence="1" type="ORF">EGW08_008128</name>
</gene>
<dbReference type="AlphaFoldDB" id="A0A3S0ZRF1"/>
<dbReference type="Proteomes" id="UP000271974">
    <property type="component" value="Unassembled WGS sequence"/>
</dbReference>
<accession>A0A3S0ZRF1</accession>
<keyword evidence="2" id="KW-1185">Reference proteome</keyword>
<protein>
    <submittedName>
        <fullName evidence="1">Uncharacterized protein</fullName>
    </submittedName>
</protein>
<sequence length="209" mass="23211">MMQCEKQVCLPPTDVTQTGVCQEPPVNPSLPRGLNCGCPVQDDCCVGDLNPYALETHIFQQPRLPKSSNCSFCIPGMLVSEEREQQGLRSDPLCFDWTVNEPGPNDSYGLNGLNYYDWEMKAINNFAIQAPTKGHTPSHPGFSKTKPPSATPVYQCRLPIACYARFPGPCRSSPSFQSVNYFKNSRGCQSPALPPWKPPYAQWATNQHL</sequence>
<dbReference type="EMBL" id="RQTK01000218">
    <property type="protein sequence ID" value="RUS84089.1"/>
    <property type="molecule type" value="Genomic_DNA"/>
</dbReference>
<evidence type="ECO:0000313" key="2">
    <source>
        <dbReference type="Proteomes" id="UP000271974"/>
    </source>
</evidence>
<proteinExistence type="predicted"/>
<reference evidence="1 2" key="1">
    <citation type="submission" date="2019-01" db="EMBL/GenBank/DDBJ databases">
        <title>A draft genome assembly of the solar-powered sea slug Elysia chlorotica.</title>
        <authorList>
            <person name="Cai H."/>
            <person name="Li Q."/>
            <person name="Fang X."/>
            <person name="Li J."/>
            <person name="Curtis N.E."/>
            <person name="Altenburger A."/>
            <person name="Shibata T."/>
            <person name="Feng M."/>
            <person name="Maeda T."/>
            <person name="Schwartz J.A."/>
            <person name="Shigenobu S."/>
            <person name="Lundholm N."/>
            <person name="Nishiyama T."/>
            <person name="Yang H."/>
            <person name="Hasebe M."/>
            <person name="Li S."/>
            <person name="Pierce S.K."/>
            <person name="Wang J."/>
        </authorList>
    </citation>
    <scope>NUCLEOTIDE SEQUENCE [LARGE SCALE GENOMIC DNA]</scope>
    <source>
        <strain evidence="1">EC2010</strain>
        <tissue evidence="1">Whole organism of an adult</tissue>
    </source>
</reference>
<comment type="caution">
    <text evidence="1">The sequence shown here is derived from an EMBL/GenBank/DDBJ whole genome shotgun (WGS) entry which is preliminary data.</text>
</comment>
<name>A0A3S0ZRF1_ELYCH</name>
<dbReference type="OrthoDB" id="6133463at2759"/>
<organism evidence="1 2">
    <name type="scientific">Elysia chlorotica</name>
    <name type="common">Eastern emerald elysia</name>
    <name type="synonym">Sea slug</name>
    <dbReference type="NCBI Taxonomy" id="188477"/>
    <lineage>
        <taxon>Eukaryota</taxon>
        <taxon>Metazoa</taxon>
        <taxon>Spiralia</taxon>
        <taxon>Lophotrochozoa</taxon>
        <taxon>Mollusca</taxon>
        <taxon>Gastropoda</taxon>
        <taxon>Heterobranchia</taxon>
        <taxon>Euthyneura</taxon>
        <taxon>Panpulmonata</taxon>
        <taxon>Sacoglossa</taxon>
        <taxon>Placobranchoidea</taxon>
        <taxon>Plakobranchidae</taxon>
        <taxon>Elysia</taxon>
    </lineage>
</organism>